<dbReference type="GO" id="GO:0005886">
    <property type="term" value="C:plasma membrane"/>
    <property type="evidence" value="ECO:0007669"/>
    <property type="project" value="TreeGrafter"/>
</dbReference>
<dbReference type="CDD" id="cd03219">
    <property type="entry name" value="ABC_Mj1267_LivG_branched"/>
    <property type="match status" value="1"/>
</dbReference>
<dbReference type="SMART" id="SM00382">
    <property type="entry name" value="AAA"/>
    <property type="match status" value="1"/>
</dbReference>
<sequence length="242" mass="25836">MADQVILSATGLTKRFGAITVVDDVSFDVHHREVLGVLGPNGAGKTTLFNLISGDLAANGGALSLDGVPLGTEPPYMRCKRGIGRTYQVPQPFGAMTAFENLLVPAMFGAELPVAEAHDFCAEILEDCGLLPRANLQAGSLTLLDRKRLEMARALAGRPKLLLLDEIAGGLTDAEGAELVQLVARVRDRGVTVIWIEHVLHALMAVADRVMVLNFGVKIAEDTPKAVMANPEVQRVYMGIEG</sequence>
<organism evidence="5 6">
    <name type="scientific">Actibacterium lipolyticum</name>
    <dbReference type="NCBI Taxonomy" id="1524263"/>
    <lineage>
        <taxon>Bacteria</taxon>
        <taxon>Pseudomonadati</taxon>
        <taxon>Pseudomonadota</taxon>
        <taxon>Alphaproteobacteria</taxon>
        <taxon>Rhodobacterales</taxon>
        <taxon>Roseobacteraceae</taxon>
        <taxon>Actibacterium</taxon>
    </lineage>
</organism>
<keyword evidence="6" id="KW-1185">Reference proteome</keyword>
<evidence type="ECO:0000259" key="4">
    <source>
        <dbReference type="PROSITE" id="PS50893"/>
    </source>
</evidence>
<dbReference type="InterPro" id="IPR051120">
    <property type="entry name" value="ABC_AA/LPS_Transport"/>
</dbReference>
<dbReference type="GO" id="GO:0015808">
    <property type="term" value="P:L-alanine transport"/>
    <property type="evidence" value="ECO:0007669"/>
    <property type="project" value="TreeGrafter"/>
</dbReference>
<dbReference type="Pfam" id="PF12399">
    <property type="entry name" value="BCA_ABC_TP_C"/>
    <property type="match status" value="1"/>
</dbReference>
<dbReference type="PANTHER" id="PTHR45772">
    <property type="entry name" value="CONSERVED COMPONENT OF ABC TRANSPORTER FOR NATURAL AMINO ACIDS-RELATED"/>
    <property type="match status" value="1"/>
</dbReference>
<dbReference type="InterPro" id="IPR003593">
    <property type="entry name" value="AAA+_ATPase"/>
</dbReference>
<dbReference type="GO" id="GO:0016887">
    <property type="term" value="F:ATP hydrolysis activity"/>
    <property type="evidence" value="ECO:0007669"/>
    <property type="project" value="InterPro"/>
</dbReference>
<dbReference type="Proteomes" id="UP000202922">
    <property type="component" value="Unassembled WGS sequence"/>
</dbReference>
<dbReference type="EMBL" id="FXYE01000005">
    <property type="protein sequence ID" value="SMX51158.1"/>
    <property type="molecule type" value="Genomic_DNA"/>
</dbReference>
<dbReference type="SUPFAM" id="SSF52540">
    <property type="entry name" value="P-loop containing nucleoside triphosphate hydrolases"/>
    <property type="match status" value="1"/>
</dbReference>
<dbReference type="GO" id="GO:1903806">
    <property type="term" value="P:L-isoleucine import across plasma membrane"/>
    <property type="evidence" value="ECO:0007669"/>
    <property type="project" value="TreeGrafter"/>
</dbReference>
<dbReference type="EC" id="3.6.3.-" evidence="5"/>
<accession>A0A238L825</accession>
<dbReference type="InterPro" id="IPR027417">
    <property type="entry name" value="P-loop_NTPase"/>
</dbReference>
<feature type="domain" description="ABC transporter" evidence="4">
    <location>
        <begin position="7"/>
        <end position="240"/>
    </location>
</feature>
<dbReference type="PROSITE" id="PS50893">
    <property type="entry name" value="ABC_TRANSPORTER_2"/>
    <property type="match status" value="1"/>
</dbReference>
<dbReference type="GO" id="GO:0042941">
    <property type="term" value="P:D-alanine transmembrane transport"/>
    <property type="evidence" value="ECO:0007669"/>
    <property type="project" value="TreeGrafter"/>
</dbReference>
<proteinExistence type="predicted"/>
<dbReference type="GO" id="GO:0015188">
    <property type="term" value="F:L-isoleucine transmembrane transporter activity"/>
    <property type="evidence" value="ECO:0007669"/>
    <property type="project" value="TreeGrafter"/>
</dbReference>
<keyword evidence="3 5" id="KW-0067">ATP-binding</keyword>
<keyword evidence="2" id="KW-0547">Nucleotide-binding</keyword>
<dbReference type="GO" id="GO:1903805">
    <property type="term" value="P:L-valine import across plasma membrane"/>
    <property type="evidence" value="ECO:0007669"/>
    <property type="project" value="TreeGrafter"/>
</dbReference>
<evidence type="ECO:0000313" key="6">
    <source>
        <dbReference type="Proteomes" id="UP000202922"/>
    </source>
</evidence>
<evidence type="ECO:0000256" key="3">
    <source>
        <dbReference type="ARBA" id="ARBA00022840"/>
    </source>
</evidence>
<dbReference type="GO" id="GO:0015192">
    <property type="term" value="F:L-phenylalanine transmembrane transporter activity"/>
    <property type="evidence" value="ECO:0007669"/>
    <property type="project" value="TreeGrafter"/>
</dbReference>
<gene>
    <name evidence="5" type="primary">lptB_6</name>
    <name evidence="5" type="ORF">COL8621_03688</name>
</gene>
<evidence type="ECO:0000256" key="2">
    <source>
        <dbReference type="ARBA" id="ARBA00022741"/>
    </source>
</evidence>
<dbReference type="RefSeq" id="WP_093968858.1">
    <property type="nucleotide sequence ID" value="NZ_FXYE01000005.1"/>
</dbReference>
<dbReference type="GO" id="GO:0005304">
    <property type="term" value="F:L-valine transmembrane transporter activity"/>
    <property type="evidence" value="ECO:0007669"/>
    <property type="project" value="TreeGrafter"/>
</dbReference>
<protein>
    <submittedName>
        <fullName evidence="5">Lipopolysaccharide export system ATP-binding protein LptB</fullName>
        <ecNumber evidence="5">3.6.3.-</ecNumber>
    </submittedName>
</protein>
<dbReference type="Gene3D" id="3.40.50.300">
    <property type="entry name" value="P-loop containing nucleotide triphosphate hydrolases"/>
    <property type="match status" value="1"/>
</dbReference>
<evidence type="ECO:0000256" key="1">
    <source>
        <dbReference type="ARBA" id="ARBA00022448"/>
    </source>
</evidence>
<dbReference type="PANTHER" id="PTHR45772:SF7">
    <property type="entry name" value="AMINO ACID ABC TRANSPORTER ATP-BINDING PROTEIN"/>
    <property type="match status" value="1"/>
</dbReference>
<dbReference type="OrthoDB" id="9806149at2"/>
<name>A0A238L825_9RHOB</name>
<dbReference type="Pfam" id="PF00005">
    <property type="entry name" value="ABC_tran"/>
    <property type="match status" value="1"/>
</dbReference>
<reference evidence="6" key="1">
    <citation type="submission" date="2017-05" db="EMBL/GenBank/DDBJ databases">
        <authorList>
            <person name="Rodrigo-Torres L."/>
            <person name="Arahal R. D."/>
            <person name="Lucena T."/>
        </authorList>
    </citation>
    <scope>NUCLEOTIDE SEQUENCE [LARGE SCALE GENOMIC DNA]</scope>
    <source>
        <strain evidence="6">CECT 8621</strain>
    </source>
</reference>
<dbReference type="InterPro" id="IPR003439">
    <property type="entry name" value="ABC_transporter-like_ATP-bd"/>
</dbReference>
<dbReference type="AlphaFoldDB" id="A0A238L825"/>
<evidence type="ECO:0000313" key="5">
    <source>
        <dbReference type="EMBL" id="SMX51158.1"/>
    </source>
</evidence>
<dbReference type="GO" id="GO:0005524">
    <property type="term" value="F:ATP binding"/>
    <property type="evidence" value="ECO:0007669"/>
    <property type="project" value="UniProtKB-KW"/>
</dbReference>
<keyword evidence="1" id="KW-0813">Transport</keyword>
<dbReference type="InterPro" id="IPR032823">
    <property type="entry name" value="BCA_ABC_TP_C"/>
</dbReference>
<keyword evidence="5" id="KW-0378">Hydrolase</keyword>